<reference evidence="6 7" key="1">
    <citation type="submission" date="2016-07" db="EMBL/GenBank/DDBJ databases">
        <title>Pervasive Adenine N6-methylation of Active Genes in Fungi.</title>
        <authorList>
            <consortium name="DOE Joint Genome Institute"/>
            <person name="Mondo S.J."/>
            <person name="Dannebaum R.O."/>
            <person name="Kuo R.C."/>
            <person name="Labutti K."/>
            <person name="Haridas S."/>
            <person name="Kuo A."/>
            <person name="Salamov A."/>
            <person name="Ahrendt S.R."/>
            <person name="Lipzen A."/>
            <person name="Sullivan W."/>
            <person name="Andreopoulos W.B."/>
            <person name="Clum A."/>
            <person name="Lindquist E."/>
            <person name="Daum C."/>
            <person name="Ramamoorthy G.K."/>
            <person name="Gryganskyi A."/>
            <person name="Culley D."/>
            <person name="Magnuson J.K."/>
            <person name="James T.Y."/>
            <person name="O'Malley M.A."/>
            <person name="Stajich J.E."/>
            <person name="Spatafora J.W."/>
            <person name="Visel A."/>
            <person name="Grigoriev I.V."/>
        </authorList>
    </citation>
    <scope>NUCLEOTIDE SEQUENCE [LARGE SCALE GENOMIC DNA]</scope>
    <source>
        <strain evidence="6 7">CBS 931.73</strain>
    </source>
</reference>
<gene>
    <name evidence="6" type="ORF">K493DRAFT_339199</name>
</gene>
<dbReference type="PANTHER" id="PTHR20938">
    <property type="entry name" value="INTEGRATOR COMPLEX SUBUNIT 4"/>
    <property type="match status" value="1"/>
</dbReference>
<dbReference type="InterPro" id="IPR011989">
    <property type="entry name" value="ARM-like"/>
</dbReference>
<dbReference type="InterPro" id="IPR056235">
    <property type="entry name" value="INTS4_8HBD"/>
</dbReference>
<dbReference type="STRING" id="1314790.A0A1Y1Y184"/>
<feature type="region of interest" description="Disordered" evidence="3">
    <location>
        <begin position="246"/>
        <end position="270"/>
    </location>
</feature>
<dbReference type="Pfam" id="PF24493">
    <property type="entry name" value="INTS4_8HBD"/>
    <property type="match status" value="1"/>
</dbReference>
<feature type="domain" description="Integrator complex subunit 4/Protein SIEL C-terminal Ig-like" evidence="5">
    <location>
        <begin position="723"/>
        <end position="880"/>
    </location>
</feature>
<comment type="caution">
    <text evidence="6">The sequence shown here is derived from an EMBL/GenBank/DDBJ whole genome shotgun (WGS) entry which is preliminary data.</text>
</comment>
<accession>A0A1Y1Y184</accession>
<dbReference type="InParanoid" id="A0A1Y1Y184"/>
<dbReference type="EMBL" id="MCFE01000310">
    <property type="protein sequence ID" value="ORX91719.1"/>
    <property type="molecule type" value="Genomic_DNA"/>
</dbReference>
<evidence type="ECO:0000313" key="7">
    <source>
        <dbReference type="Proteomes" id="UP000193498"/>
    </source>
</evidence>
<evidence type="ECO:0000256" key="3">
    <source>
        <dbReference type="SAM" id="MobiDB-lite"/>
    </source>
</evidence>
<dbReference type="Gene3D" id="1.25.10.10">
    <property type="entry name" value="Leucine-rich Repeat Variant"/>
    <property type="match status" value="2"/>
</dbReference>
<dbReference type="InterPro" id="IPR057412">
    <property type="entry name" value="INTS4_C"/>
</dbReference>
<proteinExistence type="predicted"/>
<evidence type="ECO:0000259" key="5">
    <source>
        <dbReference type="Pfam" id="PF25458"/>
    </source>
</evidence>
<dbReference type="AlphaFoldDB" id="A0A1Y1Y184"/>
<keyword evidence="7" id="KW-1185">Reference proteome</keyword>
<dbReference type="GO" id="GO:0016180">
    <property type="term" value="P:snRNA processing"/>
    <property type="evidence" value="ECO:0007669"/>
    <property type="project" value="TreeGrafter"/>
</dbReference>
<evidence type="ECO:0000313" key="6">
    <source>
        <dbReference type="EMBL" id="ORX91719.1"/>
    </source>
</evidence>
<comment type="subcellular location">
    <subcellularLocation>
        <location evidence="1">Nucleus</location>
    </subcellularLocation>
</comment>
<keyword evidence="2" id="KW-0539">Nucleus</keyword>
<dbReference type="PANTHER" id="PTHR20938:SF0">
    <property type="entry name" value="INTEGRATOR COMPLEX SUBUNIT 4"/>
    <property type="match status" value="1"/>
</dbReference>
<dbReference type="InterPro" id="IPR016024">
    <property type="entry name" value="ARM-type_fold"/>
</dbReference>
<dbReference type="SUPFAM" id="SSF48371">
    <property type="entry name" value="ARM repeat"/>
    <property type="match status" value="1"/>
</dbReference>
<name>A0A1Y1Y184_9FUNG</name>
<sequence>MTKLPESISSDLNEQVDSQELVKTLLNEASSKSTTVRYTTYSKLIWLLKPVLDQLKSYTSTLILELSDQQYLIRKACIELIAWISLISWSEQALEKVVDPRVLTSRELQMIIGNYALDGDPRVRQTSLHTLYQLHLRGYKLDLIIYRLSLSALKDDFEEVRTEALQLIWVLSTTYPEHMVRVPHETVNEQIRLVDDAFVKICDMVNDISVKVRTKACSIMGGYRYVDFKFLSQTFSKKVMSHLKRPTHRTVGGAPTPKGKQKGKSIPTPEGDLDVESDEFRLLDSGACGAFIHGLEDEYQEVRNAAVDSICELCMYSEEFAARAVDFLVDMFNDDIDHVRLNAINSLRKIGSKFLIKLDAEQLQIVLGVLEDANRIVRESVHGMLKVVLMESGGCITMFLEALMNNMNRYPGDQLSIYKCFREIGQRHNEMIETQVADLLKLDKVFMTREANPDDPQYVGHLILVMNAAVKNTRILPILPKFVYKHYPYLQSKFPGCFPDVESSGIVVSAESNTYGCQKLDIANSDAHVTDFTNRVFTRVQEIYETIFLDKHLDVDMIIENCTRDLGYINQLKPLFVGKAQFCILLLECYTMIVQAKKAHLQLGFMNMAPQLASKLLEISYRLEKTFLGLTGTTKLDVIHIRLLANTLWLIGSLNGSSRITYIQRISEREGICLAGIDHLKSELIKIQSSAAPNYLFLLLPHITEFTLLRPDLRSTIKQTAGEIISPITNPEKPVEYLSMIPLRVQIEAELYNVVDVGTIGLQVTYPDRSVESFWPSSSKFTPIRPYCFKLNTKLDIKQNAWTGNVATVHDDFERLTDILKLANCYIEFHLIKLVEPDIPKYDNLILNQCRRLQTQHAINSKCLVIQITPEPLKYHISPKLSFTHTRSH</sequence>
<dbReference type="Pfam" id="PF25458">
    <property type="entry name" value="INTS4_C"/>
    <property type="match status" value="1"/>
</dbReference>
<evidence type="ECO:0000256" key="1">
    <source>
        <dbReference type="ARBA" id="ARBA00004123"/>
    </source>
</evidence>
<evidence type="ECO:0000259" key="4">
    <source>
        <dbReference type="Pfam" id="PF24493"/>
    </source>
</evidence>
<dbReference type="GO" id="GO:0032039">
    <property type="term" value="C:integrator complex"/>
    <property type="evidence" value="ECO:0007669"/>
    <property type="project" value="TreeGrafter"/>
</dbReference>
<protein>
    <submittedName>
        <fullName evidence="6">ARM repeat-containing protein</fullName>
    </submittedName>
</protein>
<dbReference type="Proteomes" id="UP000193498">
    <property type="component" value="Unassembled WGS sequence"/>
</dbReference>
<evidence type="ECO:0000256" key="2">
    <source>
        <dbReference type="ARBA" id="ARBA00023242"/>
    </source>
</evidence>
<dbReference type="Pfam" id="PF13646">
    <property type="entry name" value="HEAT_2"/>
    <property type="match status" value="1"/>
</dbReference>
<feature type="domain" description="INTS4 8 helical bundle" evidence="4">
    <location>
        <begin position="533"/>
        <end position="658"/>
    </location>
</feature>
<organism evidence="6 7">
    <name type="scientific">Basidiobolus meristosporus CBS 931.73</name>
    <dbReference type="NCBI Taxonomy" id="1314790"/>
    <lineage>
        <taxon>Eukaryota</taxon>
        <taxon>Fungi</taxon>
        <taxon>Fungi incertae sedis</taxon>
        <taxon>Zoopagomycota</taxon>
        <taxon>Entomophthoromycotina</taxon>
        <taxon>Basidiobolomycetes</taxon>
        <taxon>Basidiobolales</taxon>
        <taxon>Basidiobolaceae</taxon>
        <taxon>Basidiobolus</taxon>
    </lineage>
</organism>
<dbReference type="OrthoDB" id="18190at2759"/>